<sequence length="339" mass="37648">MKRKTGIQVLSMLLTVLLVNMVLVPAVSAEAEATGGVDLDQYTIPNLKMDRSIETIAISGILSLQGEPDKTESGTYGIPFGSIVFHAADGITRIFDKDGDQLLSISDERSEKIPTPAGVEKPCTWVHQIPDDSRAYYRGDTIFVLDPAGELILRVINEGTASKPYPESTRGWTGHDWLESAEDYLNGITEYTAYWTVPSAPPSLEVGEMIYLFNVIQGNTPSPYLLQPVIRYNPQQQRWEGQAWGCDPDGTDLIGSTIVLNTGDTMEGRIYWDGIKNYWFVSLEDRTTGQTSEIVSDLIQPQSNHLVACALEGWYVDDNTDVRVTRGFTVCRTKHMAYP</sequence>
<evidence type="ECO:0000313" key="2">
    <source>
        <dbReference type="Proteomes" id="UP000054598"/>
    </source>
</evidence>
<name>A0A101IPT2_9EURY</name>
<evidence type="ECO:0000313" key="1">
    <source>
        <dbReference type="EMBL" id="KUK99203.1"/>
    </source>
</evidence>
<reference evidence="2" key="1">
    <citation type="journal article" date="2015" name="MBio">
        <title>Genome-Resolved Metagenomic Analysis Reveals Roles for Candidate Phyla and Other Microbial Community Members in Biogeochemical Transformations in Oil Reservoirs.</title>
        <authorList>
            <person name="Hu P."/>
            <person name="Tom L."/>
            <person name="Singh A."/>
            <person name="Thomas B.C."/>
            <person name="Baker B.J."/>
            <person name="Piceno Y.M."/>
            <person name="Andersen G.L."/>
            <person name="Banfield J.F."/>
        </authorList>
    </citation>
    <scope>NUCLEOTIDE SEQUENCE [LARGE SCALE GENOMIC DNA]</scope>
</reference>
<comment type="caution">
    <text evidence="1">The sequence shown here is derived from an EMBL/GenBank/DDBJ whole genome shotgun (WGS) entry which is preliminary data.</text>
</comment>
<dbReference type="AlphaFoldDB" id="A0A101IPT2"/>
<dbReference type="EMBL" id="LGHE01000272">
    <property type="protein sequence ID" value="KUK99203.1"/>
    <property type="molecule type" value="Genomic_DNA"/>
</dbReference>
<gene>
    <name evidence="1" type="ORF">XE10_1868</name>
</gene>
<proteinExistence type="predicted"/>
<dbReference type="PATRIC" id="fig|2198.3.peg.1951"/>
<protein>
    <submittedName>
        <fullName evidence="1">Uncharacterized protein</fullName>
    </submittedName>
</protein>
<accession>A0A101IPT2</accession>
<dbReference type="Proteomes" id="UP000054598">
    <property type="component" value="Unassembled WGS sequence"/>
</dbReference>
<organism evidence="1 2">
    <name type="scientific">Methanoculleus marisnigri</name>
    <dbReference type="NCBI Taxonomy" id="2198"/>
    <lineage>
        <taxon>Archaea</taxon>
        <taxon>Methanobacteriati</taxon>
        <taxon>Methanobacteriota</taxon>
        <taxon>Stenosarchaea group</taxon>
        <taxon>Methanomicrobia</taxon>
        <taxon>Methanomicrobiales</taxon>
        <taxon>Methanomicrobiaceae</taxon>
        <taxon>Methanoculleus</taxon>
    </lineage>
</organism>